<feature type="compositionally biased region" description="Low complexity" evidence="1">
    <location>
        <begin position="160"/>
        <end position="179"/>
    </location>
</feature>
<dbReference type="Proteomes" id="UP001257895">
    <property type="component" value="Unassembled WGS sequence"/>
</dbReference>
<feature type="region of interest" description="Disordered" evidence="1">
    <location>
        <begin position="110"/>
        <end position="202"/>
    </location>
</feature>
<evidence type="ECO:0000313" key="2">
    <source>
        <dbReference type="EMBL" id="MDT6970170.1"/>
    </source>
</evidence>
<evidence type="ECO:0000313" key="3">
    <source>
        <dbReference type="Proteomes" id="UP001257895"/>
    </source>
</evidence>
<dbReference type="EMBL" id="JASKMB010000007">
    <property type="protein sequence ID" value="MDT6970170.1"/>
    <property type="molecule type" value="Genomic_DNA"/>
</dbReference>
<sequence length="202" mass="20632">MTMSPPRAEVEPTAYHGRTAARCSGMDSTGTARRLLGHGAVSRPYAQLTGGHVANTPIYAELVAEWRAKGHTVPGHREGLWASFAVMTAGDRGPAPAVPFRVPVPLLAPKGSGAASGGTSREASEGVPPRETPEPVPSGRRRGEPPGAVPSGETPEEGSEGSSPGEAPEEAATPSAAEPQTAVPGQAPEPELTSRPAPQPPH</sequence>
<feature type="region of interest" description="Disordered" evidence="1">
    <location>
        <begin position="1"/>
        <end position="26"/>
    </location>
</feature>
<name>A0ABU3J539_9ACTN</name>
<protein>
    <submittedName>
        <fullName evidence="2">Uncharacterized protein</fullName>
    </submittedName>
</protein>
<proteinExistence type="predicted"/>
<dbReference type="RefSeq" id="WP_215187974.1">
    <property type="nucleotide sequence ID" value="NZ_BAAAGV010000113.1"/>
</dbReference>
<comment type="caution">
    <text evidence="2">The sequence shown here is derived from an EMBL/GenBank/DDBJ whole genome shotgun (WGS) entry which is preliminary data.</text>
</comment>
<evidence type="ECO:0000256" key="1">
    <source>
        <dbReference type="SAM" id="MobiDB-lite"/>
    </source>
</evidence>
<organism evidence="2 3">
    <name type="scientific">Streptomyces thermocarboxydus</name>
    <dbReference type="NCBI Taxonomy" id="59299"/>
    <lineage>
        <taxon>Bacteria</taxon>
        <taxon>Bacillati</taxon>
        <taxon>Actinomycetota</taxon>
        <taxon>Actinomycetes</taxon>
        <taxon>Kitasatosporales</taxon>
        <taxon>Streptomycetaceae</taxon>
        <taxon>Streptomyces</taxon>
    </lineage>
</organism>
<reference evidence="2 3" key="1">
    <citation type="submission" date="2023-05" db="EMBL/GenBank/DDBJ databases">
        <title>Streptomyces fuscus sp. nov., a brown-black pigment producing actinomyces isolated from dry sand of Sea duck farm.</title>
        <authorList>
            <person name="Xie J."/>
            <person name="Shen N."/>
        </authorList>
    </citation>
    <scope>NUCLEOTIDE SEQUENCE [LARGE SCALE GENOMIC DNA]</scope>
    <source>
        <strain evidence="2 3">CGMCC 4.1883</strain>
    </source>
</reference>
<keyword evidence="3" id="KW-1185">Reference proteome</keyword>
<accession>A0ABU3J539</accession>
<gene>
    <name evidence="2" type="ORF">QNO05_09995</name>
</gene>